<name>A0A0F9GWF4_9ZZZZ</name>
<evidence type="ECO:0000313" key="1">
    <source>
        <dbReference type="EMBL" id="KKL94981.1"/>
    </source>
</evidence>
<dbReference type="AlphaFoldDB" id="A0A0F9GWF4"/>
<proteinExistence type="predicted"/>
<protein>
    <submittedName>
        <fullName evidence="1">Uncharacterized protein</fullName>
    </submittedName>
</protein>
<sequence>MAKKEPRSLMKAAFLAYWEA</sequence>
<accession>A0A0F9GWF4</accession>
<comment type="caution">
    <text evidence="1">The sequence shown here is derived from an EMBL/GenBank/DDBJ whole genome shotgun (WGS) entry which is preliminary data.</text>
</comment>
<gene>
    <name evidence="1" type="ORF">LCGC14_1859260</name>
</gene>
<organism evidence="1">
    <name type="scientific">marine sediment metagenome</name>
    <dbReference type="NCBI Taxonomy" id="412755"/>
    <lineage>
        <taxon>unclassified sequences</taxon>
        <taxon>metagenomes</taxon>
        <taxon>ecological metagenomes</taxon>
    </lineage>
</organism>
<feature type="non-terminal residue" evidence="1">
    <location>
        <position position="20"/>
    </location>
</feature>
<dbReference type="EMBL" id="LAZR01018792">
    <property type="protein sequence ID" value="KKL94981.1"/>
    <property type="molecule type" value="Genomic_DNA"/>
</dbReference>
<reference evidence="1" key="1">
    <citation type="journal article" date="2015" name="Nature">
        <title>Complex archaea that bridge the gap between prokaryotes and eukaryotes.</title>
        <authorList>
            <person name="Spang A."/>
            <person name="Saw J.H."/>
            <person name="Jorgensen S.L."/>
            <person name="Zaremba-Niedzwiedzka K."/>
            <person name="Martijn J."/>
            <person name="Lind A.E."/>
            <person name="van Eijk R."/>
            <person name="Schleper C."/>
            <person name="Guy L."/>
            <person name="Ettema T.J."/>
        </authorList>
    </citation>
    <scope>NUCLEOTIDE SEQUENCE</scope>
</reference>